<dbReference type="CDD" id="cd00199">
    <property type="entry name" value="WAP"/>
    <property type="match status" value="1"/>
</dbReference>
<dbReference type="GO" id="GO:0005615">
    <property type="term" value="C:extracellular space"/>
    <property type="evidence" value="ECO:0007669"/>
    <property type="project" value="TreeGrafter"/>
</dbReference>
<dbReference type="InterPro" id="IPR050514">
    <property type="entry name" value="WAP_four-disulfide_core"/>
</dbReference>
<reference evidence="2" key="1">
    <citation type="submission" date="2025-08" db="UniProtKB">
        <authorList>
            <consortium name="Ensembl"/>
        </authorList>
    </citation>
    <scope>IDENTIFICATION</scope>
</reference>
<organism evidence="2 3">
    <name type="scientific">Sinocyclocheilus anshuiensis</name>
    <dbReference type="NCBI Taxonomy" id="1608454"/>
    <lineage>
        <taxon>Eukaryota</taxon>
        <taxon>Metazoa</taxon>
        <taxon>Chordata</taxon>
        <taxon>Craniata</taxon>
        <taxon>Vertebrata</taxon>
        <taxon>Euteleostomi</taxon>
        <taxon>Actinopterygii</taxon>
        <taxon>Neopterygii</taxon>
        <taxon>Teleostei</taxon>
        <taxon>Ostariophysi</taxon>
        <taxon>Cypriniformes</taxon>
        <taxon>Cyprinidae</taxon>
        <taxon>Cyprininae</taxon>
        <taxon>Sinocyclocheilus</taxon>
    </lineage>
</organism>
<keyword evidence="3" id="KW-1185">Reference proteome</keyword>
<feature type="domain" description="WAP" evidence="1">
    <location>
        <begin position="41"/>
        <end position="90"/>
    </location>
</feature>
<dbReference type="PRINTS" id="PR00003">
    <property type="entry name" value="4DISULPHCORE"/>
</dbReference>
<dbReference type="InterPro" id="IPR036645">
    <property type="entry name" value="Elafin-like_sf"/>
</dbReference>
<feature type="domain" description="WAP" evidence="1">
    <location>
        <begin position="91"/>
        <end position="137"/>
    </location>
</feature>
<sequence>MAAQCSGCVCALGWVKCKAQIPSMGHHTCFFKCFFCYVFCISAKPGVCPGNNLEEAMLGVCAEMCSHDSDCPNDEKCCSNGCGHQCMPPYNEKPGVCPSKNLGEEGLCVEMCSHDSNCPNDQKCCSNGCGHQFCDNFGI</sequence>
<dbReference type="GO" id="GO:0045087">
    <property type="term" value="P:innate immune response"/>
    <property type="evidence" value="ECO:0007669"/>
    <property type="project" value="TreeGrafter"/>
</dbReference>
<proteinExistence type="predicted"/>
<dbReference type="Proteomes" id="UP000472260">
    <property type="component" value="Unassembled WGS sequence"/>
</dbReference>
<dbReference type="GO" id="GO:0019731">
    <property type="term" value="P:antibacterial humoral response"/>
    <property type="evidence" value="ECO:0007669"/>
    <property type="project" value="TreeGrafter"/>
</dbReference>
<dbReference type="PANTHER" id="PTHR19441:SF95">
    <property type="entry name" value="PERLWAPIN ISOFORM X1"/>
    <property type="match status" value="1"/>
</dbReference>
<name>A0A671M9N3_9TELE</name>
<dbReference type="InterPro" id="IPR008197">
    <property type="entry name" value="WAP_dom"/>
</dbReference>
<dbReference type="AlphaFoldDB" id="A0A671M9N3"/>
<reference evidence="2" key="2">
    <citation type="submission" date="2025-09" db="UniProtKB">
        <authorList>
            <consortium name="Ensembl"/>
        </authorList>
    </citation>
    <scope>IDENTIFICATION</scope>
</reference>
<dbReference type="Ensembl" id="ENSSANT00000029121.1">
    <property type="protein sequence ID" value="ENSSANP00000027363.1"/>
    <property type="gene ID" value="ENSSANG00000014035.1"/>
</dbReference>
<dbReference type="SMART" id="SM00217">
    <property type="entry name" value="WAP"/>
    <property type="match status" value="2"/>
</dbReference>
<dbReference type="Pfam" id="PF00095">
    <property type="entry name" value="WAP"/>
    <property type="match status" value="2"/>
</dbReference>
<dbReference type="FunFam" id="4.10.75.10:FF:000001">
    <property type="entry name" value="Anosmin 1"/>
    <property type="match status" value="1"/>
</dbReference>
<evidence type="ECO:0000313" key="3">
    <source>
        <dbReference type="Proteomes" id="UP000472260"/>
    </source>
</evidence>
<protein>
    <recommendedName>
        <fullName evidence="1">WAP domain-containing protein</fullName>
    </recommendedName>
</protein>
<dbReference type="PROSITE" id="PS51390">
    <property type="entry name" value="WAP"/>
    <property type="match status" value="2"/>
</dbReference>
<dbReference type="GO" id="GO:0004867">
    <property type="term" value="F:serine-type endopeptidase inhibitor activity"/>
    <property type="evidence" value="ECO:0007669"/>
    <property type="project" value="TreeGrafter"/>
</dbReference>
<dbReference type="SUPFAM" id="SSF57256">
    <property type="entry name" value="Elafin-like"/>
    <property type="match status" value="2"/>
</dbReference>
<dbReference type="Gene3D" id="4.10.75.10">
    <property type="entry name" value="Elafin-like"/>
    <property type="match status" value="2"/>
</dbReference>
<dbReference type="PANTHER" id="PTHR19441">
    <property type="entry name" value="WHEY ACDIC PROTEIN WAP"/>
    <property type="match status" value="1"/>
</dbReference>
<evidence type="ECO:0000313" key="2">
    <source>
        <dbReference type="Ensembl" id="ENSSANP00000027363.1"/>
    </source>
</evidence>
<evidence type="ECO:0000259" key="1">
    <source>
        <dbReference type="PROSITE" id="PS51390"/>
    </source>
</evidence>
<accession>A0A671M9N3</accession>